<dbReference type="RefSeq" id="XP_024326028.1">
    <property type="nucleotide sequence ID" value="XM_024466966.1"/>
</dbReference>
<organism evidence="1">
    <name type="scientific">Pseudogymnoascus destructans</name>
    <dbReference type="NCBI Taxonomy" id="655981"/>
    <lineage>
        <taxon>Eukaryota</taxon>
        <taxon>Fungi</taxon>
        <taxon>Dikarya</taxon>
        <taxon>Ascomycota</taxon>
        <taxon>Pezizomycotina</taxon>
        <taxon>Leotiomycetes</taxon>
        <taxon>Thelebolales</taxon>
        <taxon>Thelebolaceae</taxon>
        <taxon>Pseudogymnoascus</taxon>
    </lineage>
</organism>
<dbReference type="GeneID" id="36286395"/>
<proteinExistence type="predicted"/>
<accession>A0A177AF92</accession>
<dbReference type="EMBL" id="KV441391">
    <property type="protein sequence ID" value="OAF60747.1"/>
    <property type="molecule type" value="Genomic_DNA"/>
</dbReference>
<name>A0A177AF92_9PEZI</name>
<sequence length="135" mass="15568">MKDEVLVQIQLLETPLSQSERLLCEDGFEYVLPKDIVSHVEISMDYIFEGPVAPADAYVFDDTAHICRILDMARKDICPAAQSCPHITELEIEAYGRAWIVDAFWDTFISLPMITFMDAFGLFRNRYRSMMGIYM</sequence>
<dbReference type="AlphaFoldDB" id="A0A177AF92"/>
<reference evidence="1" key="1">
    <citation type="submission" date="2016-03" db="EMBL/GenBank/DDBJ databases">
        <title>Updated assembly of Pseudogymnoascus destructans, the fungus causing white-nose syndrome of bats.</title>
        <authorList>
            <person name="Palmer J.M."/>
            <person name="Drees K.P."/>
            <person name="Foster J.T."/>
            <person name="Lindner D.L."/>
        </authorList>
    </citation>
    <scope>NUCLEOTIDE SEQUENCE [LARGE SCALE GENOMIC DNA]</scope>
    <source>
        <strain evidence="1">20631-21</strain>
    </source>
</reference>
<dbReference type="VEuPathDB" id="FungiDB:GMDG_07277"/>
<dbReference type="OrthoDB" id="4207238at2759"/>
<protein>
    <submittedName>
        <fullName evidence="1">Uncharacterized protein</fullName>
    </submittedName>
</protein>
<dbReference type="Proteomes" id="UP000077154">
    <property type="component" value="Unassembled WGS sequence"/>
</dbReference>
<evidence type="ECO:0000313" key="1">
    <source>
        <dbReference type="EMBL" id="OAF60747.1"/>
    </source>
</evidence>
<gene>
    <name evidence="1" type="ORF">VC83_03318</name>
</gene>